<sequence>MSDLLKMPADDVLKLADNLGNGTPAPPPPPPPPPSYFGYNSAETQALIDQLLKPQGPSAAVGMSSRPMVDLAALAAGGPASESSKRDDAAARQAYQAGKTRKLHNSLNDATACLRVQPTGVRTEWGIEGRYRLINTCDYPVSASWCANTRECELKRGNLWTIRPRGGYPIYFADLANPQIQIGGCREGDGKRPLPSDADLSRQGGVSEARAQPIPAVGVSLLPSHRCD</sequence>
<gene>
    <name evidence="2" type="ORF">AQ619_13640</name>
</gene>
<name>A0A0P0P228_9CAUL</name>
<evidence type="ECO:0000256" key="1">
    <source>
        <dbReference type="SAM" id="MobiDB-lite"/>
    </source>
</evidence>
<protein>
    <submittedName>
        <fullName evidence="2">Uncharacterized protein</fullName>
    </submittedName>
</protein>
<feature type="region of interest" description="Disordered" evidence="1">
    <location>
        <begin position="1"/>
        <end position="40"/>
    </location>
</feature>
<accession>A0A0P0P228</accession>
<dbReference type="Proteomes" id="UP000056905">
    <property type="component" value="Chromosome"/>
</dbReference>
<organism evidence="2 3">
    <name type="scientific">Caulobacter henricii</name>
    <dbReference type="NCBI Taxonomy" id="69395"/>
    <lineage>
        <taxon>Bacteria</taxon>
        <taxon>Pseudomonadati</taxon>
        <taxon>Pseudomonadota</taxon>
        <taxon>Alphaproteobacteria</taxon>
        <taxon>Caulobacterales</taxon>
        <taxon>Caulobacteraceae</taxon>
        <taxon>Caulobacter</taxon>
    </lineage>
</organism>
<evidence type="ECO:0000313" key="3">
    <source>
        <dbReference type="Proteomes" id="UP000056905"/>
    </source>
</evidence>
<dbReference type="AlphaFoldDB" id="A0A0P0P228"/>
<reference evidence="2 3" key="1">
    <citation type="submission" date="2015-10" db="EMBL/GenBank/DDBJ databases">
        <title>Conservation of the essential genome among Caulobacter and Brevundimonas species.</title>
        <authorList>
            <person name="Scott D."/>
            <person name="Ely B."/>
        </authorList>
    </citation>
    <scope>NUCLEOTIDE SEQUENCE [LARGE SCALE GENOMIC DNA]</scope>
    <source>
        <strain evidence="2 3">CB4</strain>
    </source>
</reference>
<evidence type="ECO:0000313" key="2">
    <source>
        <dbReference type="EMBL" id="ALL14304.1"/>
    </source>
</evidence>
<feature type="compositionally biased region" description="Pro residues" evidence="1">
    <location>
        <begin position="24"/>
        <end position="35"/>
    </location>
</feature>
<dbReference type="RefSeq" id="WP_062148669.1">
    <property type="nucleotide sequence ID" value="NZ_CP013002.1"/>
</dbReference>
<dbReference type="KEGG" id="chq:AQ619_13640"/>
<dbReference type="EMBL" id="CP013002">
    <property type="protein sequence ID" value="ALL14304.1"/>
    <property type="molecule type" value="Genomic_DNA"/>
</dbReference>
<proteinExistence type="predicted"/>
<feature type="region of interest" description="Disordered" evidence="1">
    <location>
        <begin position="184"/>
        <end position="209"/>
    </location>
</feature>
<keyword evidence="3" id="KW-1185">Reference proteome</keyword>